<proteinExistence type="inferred from homology"/>
<dbReference type="OrthoDB" id="384974at2"/>
<protein>
    <submittedName>
        <fullName evidence="3">Uncharacterized conserved protein YndB, AHSA1/START domain</fullName>
    </submittedName>
</protein>
<sequence length="142" mass="16026">METATKTQITVEALVKVPVEKVWEHWFEPKHITKWCAASDDWHAPKAENDLRTGGKFLTTMAAKDGSFSFDFEGTYTNVVPHKVVEYTIADGRKVKIIFGSRGAETLITETFEPESVNPVEMQRGGWQAILDNFKKYSEANA</sequence>
<dbReference type="InterPro" id="IPR023393">
    <property type="entry name" value="START-like_dom_sf"/>
</dbReference>
<evidence type="ECO:0000313" key="4">
    <source>
        <dbReference type="Proteomes" id="UP000184212"/>
    </source>
</evidence>
<organism evidence="3 4">
    <name type="scientific">Chryseolinea serpens</name>
    <dbReference type="NCBI Taxonomy" id="947013"/>
    <lineage>
        <taxon>Bacteria</taxon>
        <taxon>Pseudomonadati</taxon>
        <taxon>Bacteroidota</taxon>
        <taxon>Cytophagia</taxon>
        <taxon>Cytophagales</taxon>
        <taxon>Fulvivirgaceae</taxon>
        <taxon>Chryseolinea</taxon>
    </lineage>
</organism>
<feature type="domain" description="Activator of Hsp90 ATPase homologue 1/2-like C-terminal" evidence="2">
    <location>
        <begin position="16"/>
        <end position="138"/>
    </location>
</feature>
<dbReference type="Pfam" id="PF08327">
    <property type="entry name" value="AHSA1"/>
    <property type="match status" value="1"/>
</dbReference>
<evidence type="ECO:0000259" key="2">
    <source>
        <dbReference type="Pfam" id="PF08327"/>
    </source>
</evidence>
<dbReference type="STRING" id="947013.SAMN04488109_6369"/>
<accession>A0A1M5XBR3</accession>
<dbReference type="AlphaFoldDB" id="A0A1M5XBR3"/>
<reference evidence="3 4" key="1">
    <citation type="submission" date="2016-11" db="EMBL/GenBank/DDBJ databases">
        <authorList>
            <person name="Jaros S."/>
            <person name="Januszkiewicz K."/>
            <person name="Wedrychowicz H."/>
        </authorList>
    </citation>
    <scope>NUCLEOTIDE SEQUENCE [LARGE SCALE GENOMIC DNA]</scope>
    <source>
        <strain evidence="3 4">DSM 24574</strain>
    </source>
</reference>
<dbReference type="CDD" id="cd08897">
    <property type="entry name" value="SRPBCC_CalC_Aha1-like_4"/>
    <property type="match status" value="1"/>
</dbReference>
<dbReference type="Proteomes" id="UP000184212">
    <property type="component" value="Unassembled WGS sequence"/>
</dbReference>
<dbReference type="Gene3D" id="3.30.530.20">
    <property type="match status" value="1"/>
</dbReference>
<name>A0A1M5XBR3_9BACT</name>
<dbReference type="InterPro" id="IPR013538">
    <property type="entry name" value="ASHA1/2-like_C"/>
</dbReference>
<dbReference type="EMBL" id="FQWQ01000006">
    <property type="protein sequence ID" value="SHH97260.1"/>
    <property type="molecule type" value="Genomic_DNA"/>
</dbReference>
<gene>
    <name evidence="3" type="ORF">SAMN04488109_6369</name>
</gene>
<dbReference type="RefSeq" id="WP_073143445.1">
    <property type="nucleotide sequence ID" value="NZ_FQWQ01000006.1"/>
</dbReference>
<evidence type="ECO:0000313" key="3">
    <source>
        <dbReference type="EMBL" id="SHH97260.1"/>
    </source>
</evidence>
<comment type="similarity">
    <text evidence="1">Belongs to the AHA1 family.</text>
</comment>
<keyword evidence="4" id="KW-1185">Reference proteome</keyword>
<dbReference type="SUPFAM" id="SSF55961">
    <property type="entry name" value="Bet v1-like"/>
    <property type="match status" value="1"/>
</dbReference>
<evidence type="ECO:0000256" key="1">
    <source>
        <dbReference type="ARBA" id="ARBA00006817"/>
    </source>
</evidence>